<organism evidence="1 2">
    <name type="scientific">Streptomyces lacrimifluminis</name>
    <dbReference type="NCBI Taxonomy" id="1500077"/>
    <lineage>
        <taxon>Bacteria</taxon>
        <taxon>Bacillati</taxon>
        <taxon>Actinomycetota</taxon>
        <taxon>Actinomycetes</taxon>
        <taxon>Kitasatosporales</taxon>
        <taxon>Streptomycetaceae</taxon>
        <taxon>Streptomyces</taxon>
    </lineage>
</organism>
<dbReference type="AlphaFoldDB" id="A0A917KGJ7"/>
<keyword evidence="2" id="KW-1185">Reference proteome</keyword>
<proteinExistence type="predicted"/>
<sequence>MVGVNTSATPPTTAKAPPCDVCEALAAQRDAALEAGRAGEVGDCERELMEHGRNGRGCAP</sequence>
<evidence type="ECO:0000313" key="1">
    <source>
        <dbReference type="EMBL" id="GGJ12423.1"/>
    </source>
</evidence>
<dbReference type="EMBL" id="BMMU01000001">
    <property type="protein sequence ID" value="GGJ12423.1"/>
    <property type="molecule type" value="Genomic_DNA"/>
</dbReference>
<reference evidence="1" key="2">
    <citation type="submission" date="2020-09" db="EMBL/GenBank/DDBJ databases">
        <authorList>
            <person name="Sun Q."/>
            <person name="Zhou Y."/>
        </authorList>
    </citation>
    <scope>NUCLEOTIDE SEQUENCE</scope>
    <source>
        <strain evidence="1">CGMCC 4.7272</strain>
    </source>
</reference>
<reference evidence="1" key="1">
    <citation type="journal article" date="2014" name="Int. J. Syst. Evol. Microbiol.">
        <title>Complete genome sequence of Corynebacterium casei LMG S-19264T (=DSM 44701T), isolated from a smear-ripened cheese.</title>
        <authorList>
            <consortium name="US DOE Joint Genome Institute (JGI-PGF)"/>
            <person name="Walter F."/>
            <person name="Albersmeier A."/>
            <person name="Kalinowski J."/>
            <person name="Ruckert C."/>
        </authorList>
    </citation>
    <scope>NUCLEOTIDE SEQUENCE</scope>
    <source>
        <strain evidence="1">CGMCC 4.7272</strain>
    </source>
</reference>
<name>A0A917KGJ7_9ACTN</name>
<dbReference type="Proteomes" id="UP000625682">
    <property type="component" value="Unassembled WGS sequence"/>
</dbReference>
<evidence type="ECO:0000313" key="2">
    <source>
        <dbReference type="Proteomes" id="UP000625682"/>
    </source>
</evidence>
<comment type="caution">
    <text evidence="1">The sequence shown here is derived from an EMBL/GenBank/DDBJ whole genome shotgun (WGS) entry which is preliminary data.</text>
</comment>
<gene>
    <name evidence="1" type="ORF">GCM10012282_05960</name>
</gene>
<protein>
    <submittedName>
        <fullName evidence="1">Uncharacterized protein</fullName>
    </submittedName>
</protein>
<accession>A0A917KGJ7</accession>